<accession>A0A364KMX9</accession>
<sequence>MSFQSPQFSSAEDWLSPSIFSLNSKLFVRNSSLALRSSYHLVLGSQSIAAQLCANLVKAPFRANGQLVKQVEQNSLRKPPRGSERYAATAPKTPYSLRCQPGESVFILTKAKNEFLISAILLYEGLAKSKYIQSFKAFCQEFIPALRSSYQLVHGSQYVAAKLCVNLVKALFRVDKQGEEVPSTHSDQAPAASRIAQSSAALNTTVTVHDDTSSDSSEDIDIITGTEALISNEINVPSTAPATSNEKYTDRVIPETQDGQMLDVSNAKNIDLKEYLTNAFLNNFKIAYDDIAAVTAAVTSHSGIKLANCFYL</sequence>
<gene>
    <name evidence="1" type="ORF">BHQ10_000883</name>
</gene>
<evidence type="ECO:0000313" key="2">
    <source>
        <dbReference type="Proteomes" id="UP000249363"/>
    </source>
</evidence>
<organism evidence="1 2">
    <name type="scientific">Talaromyces amestolkiae</name>
    <dbReference type="NCBI Taxonomy" id="1196081"/>
    <lineage>
        <taxon>Eukaryota</taxon>
        <taxon>Fungi</taxon>
        <taxon>Dikarya</taxon>
        <taxon>Ascomycota</taxon>
        <taxon>Pezizomycotina</taxon>
        <taxon>Eurotiomycetes</taxon>
        <taxon>Eurotiomycetidae</taxon>
        <taxon>Eurotiales</taxon>
        <taxon>Trichocomaceae</taxon>
        <taxon>Talaromyces</taxon>
        <taxon>Talaromyces sect. Talaromyces</taxon>
    </lineage>
</organism>
<dbReference type="OrthoDB" id="1918685at2759"/>
<dbReference type="AlphaFoldDB" id="A0A364KMX9"/>
<dbReference type="RefSeq" id="XP_040729388.1">
    <property type="nucleotide sequence ID" value="XM_040881678.1"/>
</dbReference>
<proteinExistence type="predicted"/>
<dbReference type="STRING" id="1196081.A0A364KMX9"/>
<protein>
    <submittedName>
        <fullName evidence="1">Uncharacterized protein</fullName>
    </submittedName>
</protein>
<keyword evidence="2" id="KW-1185">Reference proteome</keyword>
<dbReference type="GeneID" id="63790100"/>
<comment type="caution">
    <text evidence="1">The sequence shown here is derived from an EMBL/GenBank/DDBJ whole genome shotgun (WGS) entry which is preliminary data.</text>
</comment>
<dbReference type="Proteomes" id="UP000249363">
    <property type="component" value="Unassembled WGS sequence"/>
</dbReference>
<dbReference type="EMBL" id="MIKG01000001">
    <property type="protein sequence ID" value="RAO64871.1"/>
    <property type="molecule type" value="Genomic_DNA"/>
</dbReference>
<name>A0A364KMX9_TALAM</name>
<evidence type="ECO:0000313" key="1">
    <source>
        <dbReference type="EMBL" id="RAO64871.1"/>
    </source>
</evidence>
<reference evidence="1 2" key="1">
    <citation type="journal article" date="2017" name="Biotechnol. Biofuels">
        <title>Differential beta-glucosidase expression as a function of carbon source availability in Talaromyces amestolkiae: a genomic and proteomic approach.</title>
        <authorList>
            <person name="de Eugenio L.I."/>
            <person name="Mendez-Liter J.A."/>
            <person name="Nieto-Dominguez M."/>
            <person name="Alonso L."/>
            <person name="Gil-Munoz J."/>
            <person name="Barriuso J."/>
            <person name="Prieto A."/>
            <person name="Martinez M.J."/>
        </authorList>
    </citation>
    <scope>NUCLEOTIDE SEQUENCE [LARGE SCALE GENOMIC DNA]</scope>
    <source>
        <strain evidence="1 2">CIB</strain>
    </source>
</reference>